<sequence length="157" mass="18422">MKTLILEQSDEQQRRVDERSERQAVLARAITWYNAAERFCFLENDKILQMFVTEEETNSVADNLLFYTLDLQVNPLRKGLKEKMYEIQTKKLNTLIKPNCTSNDCVRLTPDYDALDAANKIGINFKSFHLSFLVIYINSQNTTLWFPTYLNILFQLP</sequence>
<dbReference type="GO" id="GO:0003735">
    <property type="term" value="F:structural constituent of ribosome"/>
    <property type="evidence" value="ECO:0007669"/>
    <property type="project" value="InterPro"/>
</dbReference>
<dbReference type="AlphaFoldDB" id="R0F7S1"/>
<dbReference type="GO" id="GO:0005840">
    <property type="term" value="C:ribosome"/>
    <property type="evidence" value="ECO:0007669"/>
    <property type="project" value="InterPro"/>
</dbReference>
<evidence type="ECO:0000313" key="1">
    <source>
        <dbReference type="EMBL" id="EOA17937.1"/>
    </source>
</evidence>
<reference evidence="2" key="1">
    <citation type="journal article" date="2013" name="Nat. Genet.">
        <title>The Capsella rubella genome and the genomic consequences of rapid mating system evolution.</title>
        <authorList>
            <person name="Slotte T."/>
            <person name="Hazzouri K.M."/>
            <person name="Agren J.A."/>
            <person name="Koenig D."/>
            <person name="Maumus F."/>
            <person name="Guo Y.L."/>
            <person name="Steige K."/>
            <person name="Platts A.E."/>
            <person name="Escobar J.S."/>
            <person name="Newman L.K."/>
            <person name="Wang W."/>
            <person name="Mandakova T."/>
            <person name="Vello E."/>
            <person name="Smith L.M."/>
            <person name="Henz S.R."/>
            <person name="Steffen J."/>
            <person name="Takuno S."/>
            <person name="Brandvain Y."/>
            <person name="Coop G."/>
            <person name="Andolfatto P."/>
            <person name="Hu T.T."/>
            <person name="Blanchette M."/>
            <person name="Clark R.M."/>
            <person name="Quesneville H."/>
            <person name="Nordborg M."/>
            <person name="Gaut B.S."/>
            <person name="Lysak M.A."/>
            <person name="Jenkins J."/>
            <person name="Grimwood J."/>
            <person name="Chapman J."/>
            <person name="Prochnik S."/>
            <person name="Shu S."/>
            <person name="Rokhsar D."/>
            <person name="Schmutz J."/>
            <person name="Weigel D."/>
            <person name="Wright S.I."/>
        </authorList>
    </citation>
    <scope>NUCLEOTIDE SEQUENCE [LARGE SCALE GENOMIC DNA]</scope>
    <source>
        <strain evidence="2">cv. Monte Gargano</strain>
    </source>
</reference>
<dbReference type="InterPro" id="IPR013025">
    <property type="entry name" value="Ribosomal_uL23-like"/>
</dbReference>
<accession>R0F7S1</accession>
<name>R0F7S1_9BRAS</name>
<dbReference type="STRING" id="81985.R0F7S1"/>
<dbReference type="PANTHER" id="PTHR11620">
    <property type="entry name" value="60S RIBOSOMAL PROTEIN L23A"/>
    <property type="match status" value="1"/>
</dbReference>
<proteinExistence type="predicted"/>
<dbReference type="GO" id="GO:0006412">
    <property type="term" value="P:translation"/>
    <property type="evidence" value="ECO:0007669"/>
    <property type="project" value="InterPro"/>
</dbReference>
<evidence type="ECO:0000313" key="2">
    <source>
        <dbReference type="Proteomes" id="UP000029121"/>
    </source>
</evidence>
<dbReference type="Proteomes" id="UP000029121">
    <property type="component" value="Unassembled WGS sequence"/>
</dbReference>
<dbReference type="InterPro" id="IPR012677">
    <property type="entry name" value="Nucleotide-bd_a/b_plait_sf"/>
</dbReference>
<gene>
    <name evidence="1" type="ORF">CARUB_v10006347mg</name>
</gene>
<keyword evidence="2" id="KW-1185">Reference proteome</keyword>
<dbReference type="eggNOG" id="KOG1751">
    <property type="taxonomic scope" value="Eukaryota"/>
</dbReference>
<organism evidence="1 2">
    <name type="scientific">Capsella rubella</name>
    <dbReference type="NCBI Taxonomy" id="81985"/>
    <lineage>
        <taxon>Eukaryota</taxon>
        <taxon>Viridiplantae</taxon>
        <taxon>Streptophyta</taxon>
        <taxon>Embryophyta</taxon>
        <taxon>Tracheophyta</taxon>
        <taxon>Spermatophyta</taxon>
        <taxon>Magnoliopsida</taxon>
        <taxon>eudicotyledons</taxon>
        <taxon>Gunneridae</taxon>
        <taxon>Pentapetalae</taxon>
        <taxon>rosids</taxon>
        <taxon>malvids</taxon>
        <taxon>Brassicales</taxon>
        <taxon>Brassicaceae</taxon>
        <taxon>Camelineae</taxon>
        <taxon>Capsella</taxon>
    </lineage>
</organism>
<protein>
    <submittedName>
        <fullName evidence="1">Uncharacterized protein</fullName>
    </submittedName>
</protein>
<dbReference type="Gene3D" id="3.30.70.330">
    <property type="match status" value="1"/>
</dbReference>
<dbReference type="EMBL" id="KB870811">
    <property type="protein sequence ID" value="EOA17937.1"/>
    <property type="molecule type" value="Genomic_DNA"/>
</dbReference>